<protein>
    <submittedName>
        <fullName evidence="6">Glycosyl transferase family protein</fullName>
    </submittedName>
</protein>
<evidence type="ECO:0000256" key="3">
    <source>
        <dbReference type="ARBA" id="ARBA00022679"/>
    </source>
</evidence>
<keyword evidence="4" id="KW-0472">Membrane</keyword>
<comment type="similarity">
    <text evidence="1">Belongs to the glycosyltransferase 2 family.</text>
</comment>
<dbReference type="InterPro" id="IPR001173">
    <property type="entry name" value="Glyco_trans_2-like"/>
</dbReference>
<evidence type="ECO:0000313" key="6">
    <source>
        <dbReference type="EMBL" id="ETI67555.1"/>
    </source>
</evidence>
<dbReference type="AlphaFoldDB" id="A0AB94IKI5"/>
<dbReference type="InterPro" id="IPR029044">
    <property type="entry name" value="Nucleotide-diphossugar_trans"/>
</dbReference>
<evidence type="ECO:0000256" key="1">
    <source>
        <dbReference type="ARBA" id="ARBA00006739"/>
    </source>
</evidence>
<sequence length="330" mass="38956">MNPKISIIVPIYNVENYLRKCVDSILSQTFKDFELILVDDGSPDNCGIICDNYAESDQRIKVVHKENEGVSSARNTGIRMAKGKYIGFIDSDDYIDNRMYEILYTSAELHSSDVVVCDLLKVHGDEVSVKKYKKEFSLLHYSNIEALNQLYTNEPEKAAVWVYSWNKLYKSWLFKDIRFSAGKIYEDEFIAHKILYHSTKITYVPETLYYYFQRTNSYIGSEFSTKKFDRVYALKERADFFKKINQISLHDLAMRNFMEVFFWYYSKAQSDLNNVNTEIKVLKRTLNRSVVSLMKNPLIGWKQKVFILLFVIYPFVYRFKWIKGKKLKST</sequence>
<keyword evidence="3 6" id="KW-0808">Transferase</keyword>
<dbReference type="SUPFAM" id="SSF53448">
    <property type="entry name" value="Nucleotide-diphospho-sugar transferases"/>
    <property type="match status" value="1"/>
</dbReference>
<dbReference type="Proteomes" id="UP000018877">
    <property type="component" value="Unassembled WGS sequence"/>
</dbReference>
<evidence type="ECO:0000256" key="4">
    <source>
        <dbReference type="SAM" id="Phobius"/>
    </source>
</evidence>
<evidence type="ECO:0000256" key="2">
    <source>
        <dbReference type="ARBA" id="ARBA00022676"/>
    </source>
</evidence>
<keyword evidence="7" id="KW-1185">Reference proteome</keyword>
<dbReference type="EMBL" id="ALAN01000092">
    <property type="protein sequence ID" value="ETI67555.1"/>
    <property type="molecule type" value="Genomic_DNA"/>
</dbReference>
<dbReference type="PANTHER" id="PTHR22916">
    <property type="entry name" value="GLYCOSYLTRANSFERASE"/>
    <property type="match status" value="1"/>
</dbReference>
<reference evidence="6 7" key="1">
    <citation type="journal article" date="2014" name="Environ. Microbiol.">
        <title>The nitrate-ammonifying and nosZ-carrying bacterium Bacillus vireti is a potent source and sink for nitric and nitrous oxide under high nitrate conditions.</title>
        <authorList>
            <person name="Mania D."/>
            <person name="Heylen K."/>
            <person name="van Spanning R.J."/>
            <person name="Frostegard A."/>
        </authorList>
    </citation>
    <scope>NUCLEOTIDE SEQUENCE [LARGE SCALE GENOMIC DNA]</scope>
    <source>
        <strain evidence="6 7">LMG 21834</strain>
    </source>
</reference>
<keyword evidence="2" id="KW-0328">Glycosyltransferase</keyword>
<keyword evidence="4" id="KW-0812">Transmembrane</keyword>
<dbReference type="RefSeq" id="WP_024029586.1">
    <property type="nucleotide sequence ID" value="NZ_ALAN01000092.1"/>
</dbReference>
<dbReference type="Gene3D" id="3.90.550.10">
    <property type="entry name" value="Spore Coat Polysaccharide Biosynthesis Protein SpsA, Chain A"/>
    <property type="match status" value="1"/>
</dbReference>
<name>A0AB94IKI5_9BACI</name>
<organism evidence="6 7">
    <name type="scientific">Neobacillus vireti LMG 21834</name>
    <dbReference type="NCBI Taxonomy" id="1131730"/>
    <lineage>
        <taxon>Bacteria</taxon>
        <taxon>Bacillati</taxon>
        <taxon>Bacillota</taxon>
        <taxon>Bacilli</taxon>
        <taxon>Bacillales</taxon>
        <taxon>Bacillaceae</taxon>
        <taxon>Neobacillus</taxon>
    </lineage>
</organism>
<dbReference type="PANTHER" id="PTHR22916:SF51">
    <property type="entry name" value="GLYCOSYLTRANSFERASE EPSH-RELATED"/>
    <property type="match status" value="1"/>
</dbReference>
<evidence type="ECO:0000313" key="7">
    <source>
        <dbReference type="Proteomes" id="UP000018877"/>
    </source>
</evidence>
<comment type="caution">
    <text evidence="6">The sequence shown here is derived from an EMBL/GenBank/DDBJ whole genome shotgun (WGS) entry which is preliminary data.</text>
</comment>
<evidence type="ECO:0000259" key="5">
    <source>
        <dbReference type="Pfam" id="PF00535"/>
    </source>
</evidence>
<dbReference type="CDD" id="cd00761">
    <property type="entry name" value="Glyco_tranf_GTA_type"/>
    <property type="match status" value="1"/>
</dbReference>
<feature type="domain" description="Glycosyltransferase 2-like" evidence="5">
    <location>
        <begin position="6"/>
        <end position="150"/>
    </location>
</feature>
<dbReference type="GO" id="GO:0016757">
    <property type="term" value="F:glycosyltransferase activity"/>
    <property type="evidence" value="ECO:0007669"/>
    <property type="project" value="UniProtKB-KW"/>
</dbReference>
<gene>
    <name evidence="6" type="ORF">BAVI_17037</name>
</gene>
<dbReference type="Pfam" id="PF00535">
    <property type="entry name" value="Glycos_transf_2"/>
    <property type="match status" value="1"/>
</dbReference>
<proteinExistence type="inferred from homology"/>
<accession>A0AB94IKI5</accession>
<keyword evidence="4" id="KW-1133">Transmembrane helix</keyword>
<feature type="transmembrane region" description="Helical" evidence="4">
    <location>
        <begin position="301"/>
        <end position="319"/>
    </location>
</feature>